<dbReference type="VEuPathDB" id="ToxoDB:TGDOM2_208570"/>
<proteinExistence type="predicted"/>
<comment type="caution">
    <text evidence="3">The sequence shown here is derived from an EMBL/GenBank/DDBJ whole genome shotgun (WGS) entry which is preliminary data.</text>
</comment>
<evidence type="ECO:0000313" key="4">
    <source>
        <dbReference type="Proteomes" id="UP000028837"/>
    </source>
</evidence>
<feature type="region of interest" description="Disordered" evidence="1">
    <location>
        <begin position="208"/>
        <end position="235"/>
    </location>
</feature>
<dbReference type="InterPro" id="IPR000608">
    <property type="entry name" value="UBC"/>
</dbReference>
<dbReference type="Proteomes" id="UP000028837">
    <property type="component" value="Unassembled WGS sequence"/>
</dbReference>
<protein>
    <submittedName>
        <fullName evidence="3">Putative ubiquitin conjugating enzyme E2</fullName>
        <ecNumber evidence="3">6.3.2.19</ecNumber>
    </submittedName>
</protein>
<dbReference type="EMBL" id="AHZU02001202">
    <property type="protein sequence ID" value="KFG34991.1"/>
    <property type="molecule type" value="Genomic_DNA"/>
</dbReference>
<feature type="region of interest" description="Disordered" evidence="1">
    <location>
        <begin position="565"/>
        <end position="593"/>
    </location>
</feature>
<dbReference type="SMART" id="SM00212">
    <property type="entry name" value="UBCc"/>
    <property type="match status" value="1"/>
</dbReference>
<feature type="region of interest" description="Disordered" evidence="1">
    <location>
        <begin position="469"/>
        <end position="544"/>
    </location>
</feature>
<sequence length="774" mass="84232">MSCSITRKTTGATDTMSARVAVASASPVAGGAVGRLMREYQAIQQDQIPYILVRPDDNDILTWHYVLHDLPDDTPYRGGLYHGKLVFPSSYPFAPPAIYMMTPSGRFAPNRRLCLSISDFHPETWNPSWRVETILTGLLSFMIDEDEPVAQGTVGCLTSERRRFALSSFLANKRDPVFRRLFPELLDESKFDPKTGYSLCGHTGVGGEATDSGLSPSPSTSAGSSPSPASPFASRSASIGNLTESVPAGEDARGLLVGRGPETVQTVTRGSVHLERTNCATPPAKELPLPSRCVGSARAGGDRDNGFFDASIHMLLSRVERNKRGNTDSVSHGVQFWRRNEDSAESYERGLLSDTNVNQNTALLQGAGRTKSSTFDNDLSDQRRQNLGGTKLMEVFRGHAASLAAATLWSARSLDAFGNGTGHPASVQRSGAVVSGTNTDLRDGQRTSFCLPELSSSGCNFSSAPFQRGARAVDRDTNGGLRDETSLTHADDSRQVTCNGLEKRPGSEGSREDVSSNSHGTYQDRNENTKYGDGFSVEDPGSEDALLGQGKRIFDVLGSKQEDKAMKLSVPTPNQVSSSDSNRAVSKDNENIRNSNEGDSKCGLWLLKLIRFLCWAEEEQRKGIQLCRYLSYLLQTREHESRRTVTSSFFSRGERLHCVAEGFSPSGGGRLGPRAEIQGQGKAGKLAMRPDGSRDELENEREDGTARKEQRGEILNGKQQTRVQSERQNIKGGKRDAEDADRNNTGIESRKRARLLGAAMSSGVDLEAVKENEE</sequence>
<evidence type="ECO:0000259" key="2">
    <source>
        <dbReference type="PROSITE" id="PS50127"/>
    </source>
</evidence>
<feature type="region of interest" description="Disordered" evidence="1">
    <location>
        <begin position="422"/>
        <end position="442"/>
    </location>
</feature>
<dbReference type="CDD" id="cd23799">
    <property type="entry name" value="UBCc_UBE2J"/>
    <property type="match status" value="1"/>
</dbReference>
<dbReference type="PROSITE" id="PS50127">
    <property type="entry name" value="UBC_2"/>
    <property type="match status" value="1"/>
</dbReference>
<evidence type="ECO:0000313" key="3">
    <source>
        <dbReference type="EMBL" id="KFG34991.1"/>
    </source>
</evidence>
<feature type="domain" description="UBC core" evidence="2">
    <location>
        <begin position="31"/>
        <end position="191"/>
    </location>
</feature>
<dbReference type="GO" id="GO:0016874">
    <property type="term" value="F:ligase activity"/>
    <property type="evidence" value="ECO:0007669"/>
    <property type="project" value="UniProtKB-KW"/>
</dbReference>
<feature type="compositionally biased region" description="Basic and acidic residues" evidence="1">
    <location>
        <begin position="501"/>
        <end position="514"/>
    </location>
</feature>
<keyword evidence="3" id="KW-0436">Ligase</keyword>
<dbReference type="Gene3D" id="3.10.110.10">
    <property type="entry name" value="Ubiquitin Conjugating Enzyme"/>
    <property type="match status" value="1"/>
</dbReference>
<evidence type="ECO:0000256" key="1">
    <source>
        <dbReference type="SAM" id="MobiDB-lite"/>
    </source>
</evidence>
<dbReference type="InterPro" id="IPR016135">
    <property type="entry name" value="UBQ-conjugating_enzyme/RWD"/>
</dbReference>
<dbReference type="EC" id="6.3.2.19" evidence="3"/>
<dbReference type="PANTHER" id="PTHR24067">
    <property type="entry name" value="UBIQUITIN-CONJUGATING ENZYME E2"/>
    <property type="match status" value="1"/>
</dbReference>
<feature type="region of interest" description="Disordered" evidence="1">
    <location>
        <begin position="663"/>
        <end position="754"/>
    </location>
</feature>
<feature type="compositionally biased region" description="Basic and acidic residues" evidence="1">
    <location>
        <begin position="691"/>
        <end position="712"/>
    </location>
</feature>
<dbReference type="SUPFAM" id="SSF54495">
    <property type="entry name" value="UBC-like"/>
    <property type="match status" value="1"/>
</dbReference>
<gene>
    <name evidence="3" type="ORF">TGDOM2_208570</name>
</gene>
<dbReference type="OrthoDB" id="1158011at2759"/>
<feature type="compositionally biased region" description="Low complexity" evidence="1">
    <location>
        <begin position="215"/>
        <end position="235"/>
    </location>
</feature>
<dbReference type="AlphaFoldDB" id="A0A086JS73"/>
<name>A0A086JS73_TOXGO</name>
<dbReference type="Pfam" id="PF00179">
    <property type="entry name" value="UQ_con"/>
    <property type="match status" value="1"/>
</dbReference>
<accession>A0A086JS73</accession>
<feature type="compositionally biased region" description="Basic and acidic residues" evidence="1">
    <location>
        <begin position="724"/>
        <end position="742"/>
    </location>
</feature>
<feature type="compositionally biased region" description="Polar residues" evidence="1">
    <location>
        <begin position="571"/>
        <end position="584"/>
    </location>
</feature>
<organism evidence="3 4">
    <name type="scientific">Toxoplasma gondii GAB2-2007-GAL-DOM2</name>
    <dbReference type="NCBI Taxonomy" id="1130820"/>
    <lineage>
        <taxon>Eukaryota</taxon>
        <taxon>Sar</taxon>
        <taxon>Alveolata</taxon>
        <taxon>Apicomplexa</taxon>
        <taxon>Conoidasida</taxon>
        <taxon>Coccidia</taxon>
        <taxon>Eucoccidiorida</taxon>
        <taxon>Eimeriorina</taxon>
        <taxon>Sarcocystidae</taxon>
        <taxon>Toxoplasma</taxon>
    </lineage>
</organism>
<feature type="compositionally biased region" description="Basic and acidic residues" evidence="1">
    <location>
        <begin position="471"/>
        <end position="494"/>
    </location>
</feature>
<dbReference type="InterPro" id="IPR050113">
    <property type="entry name" value="Ub_conjugating_enzyme"/>
</dbReference>
<reference evidence="3 4" key="1">
    <citation type="submission" date="2014-02" db="EMBL/GenBank/DDBJ databases">
        <authorList>
            <person name="Sibley D."/>
            <person name="Venepally P."/>
            <person name="Karamycheva S."/>
            <person name="Hadjithomas M."/>
            <person name="Khan A."/>
            <person name="Brunk B."/>
            <person name="Roos D."/>
            <person name="Caler E."/>
            <person name="Lorenzi H."/>
        </authorList>
    </citation>
    <scope>NUCLEOTIDE SEQUENCE [LARGE SCALE GENOMIC DNA]</scope>
    <source>
        <strain evidence="3 4">GAB2-2007-GAL-DOM2</strain>
    </source>
</reference>